<evidence type="ECO:0000256" key="1">
    <source>
        <dbReference type="SAM" id="Coils"/>
    </source>
</evidence>
<protein>
    <submittedName>
        <fullName evidence="3">Uncharacterized protein</fullName>
    </submittedName>
</protein>
<name>V8GA58_9BURK</name>
<sequence length="136" mass="15768">MGDVLLWAGTLLAFLSFIASWLSEEQKKLVNDSVGTFFHRLLGSFLFPVIRIAFLCVYWAFPVAIMVFLIQSRANPSWEEIIMLILILNAYRIELAEIFSSDAKEVMHKQYEELEKRLTTLENQLAEQQSHQKTNN</sequence>
<accession>V8GA58</accession>
<evidence type="ECO:0000313" key="4">
    <source>
        <dbReference type="Proteomes" id="UP000018766"/>
    </source>
</evidence>
<dbReference type="RefSeq" id="WP_023948966.1">
    <property type="nucleotide sequence ID" value="NZ_AYSV01000007.1"/>
</dbReference>
<keyword evidence="2" id="KW-0472">Membrane</keyword>
<keyword evidence="2" id="KW-0812">Transmembrane</keyword>
<proteinExistence type="predicted"/>
<dbReference type="AlphaFoldDB" id="V8GA58"/>
<feature type="transmembrane region" description="Helical" evidence="2">
    <location>
        <begin position="44"/>
        <end position="70"/>
    </location>
</feature>
<organism evidence="3 4">
    <name type="scientific">Pelistega indica</name>
    <dbReference type="NCBI Taxonomy" id="1414851"/>
    <lineage>
        <taxon>Bacteria</taxon>
        <taxon>Pseudomonadati</taxon>
        <taxon>Pseudomonadota</taxon>
        <taxon>Betaproteobacteria</taxon>
        <taxon>Burkholderiales</taxon>
        <taxon>Alcaligenaceae</taxon>
        <taxon>Pelistega</taxon>
    </lineage>
</organism>
<comment type="caution">
    <text evidence="3">The sequence shown here is derived from an EMBL/GenBank/DDBJ whole genome shotgun (WGS) entry which is preliminary data.</text>
</comment>
<keyword evidence="1" id="KW-0175">Coiled coil</keyword>
<evidence type="ECO:0000313" key="3">
    <source>
        <dbReference type="EMBL" id="ETD72981.1"/>
    </source>
</evidence>
<feature type="coiled-coil region" evidence="1">
    <location>
        <begin position="104"/>
        <end position="131"/>
    </location>
</feature>
<evidence type="ECO:0000256" key="2">
    <source>
        <dbReference type="SAM" id="Phobius"/>
    </source>
</evidence>
<keyword evidence="4" id="KW-1185">Reference proteome</keyword>
<reference evidence="3 4" key="1">
    <citation type="submission" date="2013-11" db="EMBL/GenBank/DDBJ databases">
        <title>Genomic analysis of Pelistega sp. HM-7.</title>
        <authorList>
            <person name="Kumbhare S.V."/>
            <person name="Shetty S.A."/>
            <person name="Sharma O."/>
            <person name="Dhotre D.P."/>
        </authorList>
    </citation>
    <scope>NUCLEOTIDE SEQUENCE [LARGE SCALE GENOMIC DNA]</scope>
    <source>
        <strain evidence="3 4">HM-7</strain>
    </source>
</reference>
<keyword evidence="2" id="KW-1133">Transmembrane helix</keyword>
<dbReference type="Proteomes" id="UP000018766">
    <property type="component" value="Unassembled WGS sequence"/>
</dbReference>
<gene>
    <name evidence="3" type="ORF">V757_00940</name>
</gene>
<dbReference type="EMBL" id="AYSV01000007">
    <property type="protein sequence ID" value="ETD72981.1"/>
    <property type="molecule type" value="Genomic_DNA"/>
</dbReference>